<sequence>MSFEPGTDLHACAELVQRADPERFRAVMAAPVAARAALFPIYAFNIEVARAPGSRQSR</sequence>
<gene>
    <name evidence="1" type="ORF">ABFB10_02455</name>
</gene>
<dbReference type="InterPro" id="IPR008949">
    <property type="entry name" value="Isoprenoid_synthase_dom_sf"/>
</dbReference>
<dbReference type="Proteomes" id="UP001428774">
    <property type="component" value="Unassembled WGS sequence"/>
</dbReference>
<name>A0AAW9S5E2_9RHOB</name>
<dbReference type="RefSeq" id="WP_347165227.1">
    <property type="nucleotide sequence ID" value="NZ_JBDNCH010000002.1"/>
</dbReference>
<reference evidence="1 2" key="1">
    <citation type="submission" date="2024-05" db="EMBL/GenBank/DDBJ databases">
        <title>Genome sequence of Ponticoccus litoralis KCCM 90028.</title>
        <authorList>
            <person name="Kim J.M."/>
            <person name="Lee J.K."/>
            <person name="Choi B.J."/>
            <person name="Bayburt H."/>
            <person name="Baek J.H."/>
            <person name="Jeon C.O."/>
        </authorList>
    </citation>
    <scope>NUCLEOTIDE SEQUENCE [LARGE SCALE GENOMIC DNA]</scope>
    <source>
        <strain evidence="1 2">KCCM 90028</strain>
    </source>
</reference>
<keyword evidence="2" id="KW-1185">Reference proteome</keyword>
<dbReference type="EMBL" id="JBDNCH010000002">
    <property type="protein sequence ID" value="MEN9060069.1"/>
    <property type="molecule type" value="Genomic_DNA"/>
</dbReference>
<evidence type="ECO:0000313" key="2">
    <source>
        <dbReference type="Proteomes" id="UP001428774"/>
    </source>
</evidence>
<organism evidence="1 2">
    <name type="scientific">Ponticoccus litoralis</name>
    <dbReference type="NCBI Taxonomy" id="422297"/>
    <lineage>
        <taxon>Bacteria</taxon>
        <taxon>Pseudomonadati</taxon>
        <taxon>Pseudomonadota</taxon>
        <taxon>Alphaproteobacteria</taxon>
        <taxon>Rhodobacterales</taxon>
        <taxon>Roseobacteraceae</taxon>
        <taxon>Ponticoccus</taxon>
    </lineage>
</organism>
<evidence type="ECO:0000313" key="1">
    <source>
        <dbReference type="EMBL" id="MEN9060069.1"/>
    </source>
</evidence>
<dbReference type="AlphaFoldDB" id="A0AAW9S5E2"/>
<protein>
    <submittedName>
        <fullName evidence="1">Uncharacterized protein</fullName>
    </submittedName>
</protein>
<dbReference type="SUPFAM" id="SSF48576">
    <property type="entry name" value="Terpenoid synthases"/>
    <property type="match status" value="1"/>
</dbReference>
<proteinExistence type="predicted"/>
<accession>A0AAW9S5E2</accession>
<comment type="caution">
    <text evidence="1">The sequence shown here is derived from an EMBL/GenBank/DDBJ whole genome shotgun (WGS) entry which is preliminary data.</text>
</comment>